<keyword evidence="3" id="KW-1185">Reference proteome</keyword>
<feature type="region of interest" description="Disordered" evidence="1">
    <location>
        <begin position="112"/>
        <end position="144"/>
    </location>
</feature>
<name>A0A7W5FDJ0_9ACTN</name>
<proteinExistence type="predicted"/>
<dbReference type="EMBL" id="JACHXF010000003">
    <property type="protein sequence ID" value="MBB3094375.1"/>
    <property type="molecule type" value="Genomic_DNA"/>
</dbReference>
<protein>
    <submittedName>
        <fullName evidence="2">Uncharacterized protein</fullName>
    </submittedName>
</protein>
<dbReference type="Proteomes" id="UP000590749">
    <property type="component" value="Unassembled WGS sequence"/>
</dbReference>
<sequence>MSTPVSTGRPVTVSRVPFRVSVTAPAGGGDGLCEGVGGEPAETAGSGDRFGGGDDDCEAVGRAGDALVAGVAVAVLAAEASGALLLARNSWPCGCRSCRTVRVVATATPVTAPMPSTTSGNNATRTFSGQRRRSVGGGVGGGGGHPRGRGICVASCGTVPLSNAQLFDSLLPGTGSSSAGSRTGYPVAAMAHERLKALNPANRALWPAAWGRGPRPDPVIARPAAWGFQVLRPR</sequence>
<comment type="caution">
    <text evidence="2">The sequence shown here is derived from an EMBL/GenBank/DDBJ whole genome shotgun (WGS) entry which is preliminary data.</text>
</comment>
<feature type="compositionally biased region" description="Gly residues" evidence="1">
    <location>
        <begin position="135"/>
        <end position="144"/>
    </location>
</feature>
<dbReference type="AlphaFoldDB" id="A0A7W5FDJ0"/>
<evidence type="ECO:0000313" key="2">
    <source>
        <dbReference type="EMBL" id="MBB3094375.1"/>
    </source>
</evidence>
<evidence type="ECO:0000313" key="3">
    <source>
        <dbReference type="Proteomes" id="UP000590749"/>
    </source>
</evidence>
<reference evidence="2 3" key="1">
    <citation type="submission" date="2020-08" db="EMBL/GenBank/DDBJ databases">
        <title>Genomic Encyclopedia of Type Strains, Phase III (KMG-III): the genomes of soil and plant-associated and newly described type strains.</title>
        <authorList>
            <person name="Whitman W."/>
        </authorList>
    </citation>
    <scope>NUCLEOTIDE SEQUENCE [LARGE SCALE GENOMIC DNA]</scope>
    <source>
        <strain evidence="2 3">CECT 3287</strain>
    </source>
</reference>
<evidence type="ECO:0000256" key="1">
    <source>
        <dbReference type="SAM" id="MobiDB-lite"/>
    </source>
</evidence>
<gene>
    <name evidence="2" type="ORF">FHR83_002027</name>
</gene>
<organism evidence="2 3">
    <name type="scientific">Actinoplanes campanulatus</name>
    <dbReference type="NCBI Taxonomy" id="113559"/>
    <lineage>
        <taxon>Bacteria</taxon>
        <taxon>Bacillati</taxon>
        <taxon>Actinomycetota</taxon>
        <taxon>Actinomycetes</taxon>
        <taxon>Micromonosporales</taxon>
        <taxon>Micromonosporaceae</taxon>
        <taxon>Actinoplanes</taxon>
    </lineage>
</organism>
<feature type="region of interest" description="Disordered" evidence="1">
    <location>
        <begin position="31"/>
        <end position="52"/>
    </location>
</feature>
<accession>A0A7W5FDJ0</accession>